<dbReference type="EMBL" id="JBANQN010000010">
    <property type="protein sequence ID" value="KAK6777724.1"/>
    <property type="molecule type" value="Genomic_DNA"/>
</dbReference>
<evidence type="ECO:0000313" key="1">
    <source>
        <dbReference type="EMBL" id="KAK6777724.1"/>
    </source>
</evidence>
<accession>A0AAN8T1A7</accession>
<evidence type="ECO:0000313" key="2">
    <source>
        <dbReference type="Proteomes" id="UP001371456"/>
    </source>
</evidence>
<dbReference type="Proteomes" id="UP001371456">
    <property type="component" value="Unassembled WGS sequence"/>
</dbReference>
<organism evidence="1 2">
    <name type="scientific">Solanum bulbocastanum</name>
    <name type="common">Wild potato</name>
    <dbReference type="NCBI Taxonomy" id="147425"/>
    <lineage>
        <taxon>Eukaryota</taxon>
        <taxon>Viridiplantae</taxon>
        <taxon>Streptophyta</taxon>
        <taxon>Embryophyta</taxon>
        <taxon>Tracheophyta</taxon>
        <taxon>Spermatophyta</taxon>
        <taxon>Magnoliopsida</taxon>
        <taxon>eudicotyledons</taxon>
        <taxon>Gunneridae</taxon>
        <taxon>Pentapetalae</taxon>
        <taxon>asterids</taxon>
        <taxon>lamiids</taxon>
        <taxon>Solanales</taxon>
        <taxon>Solanaceae</taxon>
        <taxon>Solanoideae</taxon>
        <taxon>Solaneae</taxon>
        <taxon>Solanum</taxon>
    </lineage>
</organism>
<reference evidence="1 2" key="1">
    <citation type="submission" date="2024-02" db="EMBL/GenBank/DDBJ databases">
        <title>de novo genome assembly of Solanum bulbocastanum strain 11H21.</title>
        <authorList>
            <person name="Hosaka A.J."/>
        </authorList>
    </citation>
    <scope>NUCLEOTIDE SEQUENCE [LARGE SCALE GENOMIC DNA]</scope>
    <source>
        <tissue evidence="1">Young leaves</tissue>
    </source>
</reference>
<gene>
    <name evidence="1" type="ORF">RDI58_024442</name>
</gene>
<protein>
    <submittedName>
        <fullName evidence="1">Uncharacterized protein</fullName>
    </submittedName>
</protein>
<name>A0AAN8T1A7_SOLBU</name>
<comment type="caution">
    <text evidence="1">The sequence shown here is derived from an EMBL/GenBank/DDBJ whole genome shotgun (WGS) entry which is preliminary data.</text>
</comment>
<dbReference type="AlphaFoldDB" id="A0AAN8T1A7"/>
<sequence length="99" mass="11331">MVQTWIHKHNEKAAKARSELTKKYDLKLQKSVVLSTSMRNFEDAYAIPVEPIPCKSTWGISSYVSEPKLMSPGSKRMVGGPFMFCFDCDIVSRFFSNIY</sequence>
<keyword evidence="2" id="KW-1185">Reference proteome</keyword>
<proteinExistence type="predicted"/>